<evidence type="ECO:0000313" key="4">
    <source>
        <dbReference type="Proteomes" id="UP001150062"/>
    </source>
</evidence>
<proteinExistence type="predicted"/>
<dbReference type="Gene3D" id="2.130.10.30">
    <property type="entry name" value="Regulator of chromosome condensation 1/beta-lactamase-inhibitor protein II"/>
    <property type="match status" value="1"/>
</dbReference>
<evidence type="ECO:0000259" key="2">
    <source>
        <dbReference type="PROSITE" id="PS50097"/>
    </source>
</evidence>
<organism evidence="3 4">
    <name type="scientific">Anaeramoeba flamelloides</name>
    <dbReference type="NCBI Taxonomy" id="1746091"/>
    <lineage>
        <taxon>Eukaryota</taxon>
        <taxon>Metamonada</taxon>
        <taxon>Anaeramoebidae</taxon>
        <taxon>Anaeramoeba</taxon>
    </lineage>
</organism>
<dbReference type="PANTHER" id="PTHR45982:SF1">
    <property type="entry name" value="REGULATOR OF CHROMOSOME CONDENSATION"/>
    <property type="match status" value="1"/>
</dbReference>
<name>A0ABQ8YRQ5_9EUKA</name>
<dbReference type="InterPro" id="IPR011333">
    <property type="entry name" value="SKP1/BTB/POZ_sf"/>
</dbReference>
<gene>
    <name evidence="3" type="ORF">M0813_18826</name>
</gene>
<dbReference type="Proteomes" id="UP001150062">
    <property type="component" value="Unassembled WGS sequence"/>
</dbReference>
<feature type="repeat" description="RCC1" evidence="1">
    <location>
        <begin position="191"/>
        <end position="242"/>
    </location>
</feature>
<accession>A0ABQ8YRQ5</accession>
<dbReference type="PANTHER" id="PTHR45982">
    <property type="entry name" value="REGULATOR OF CHROMOSOME CONDENSATION"/>
    <property type="match status" value="1"/>
</dbReference>
<feature type="domain" description="BTB" evidence="2">
    <location>
        <begin position="477"/>
        <end position="544"/>
    </location>
</feature>
<dbReference type="Pfam" id="PF00415">
    <property type="entry name" value="RCC1"/>
    <property type="match status" value="1"/>
</dbReference>
<dbReference type="InterPro" id="IPR051553">
    <property type="entry name" value="Ran_GTPase-activating"/>
</dbReference>
<reference evidence="3" key="1">
    <citation type="submission" date="2022-08" db="EMBL/GenBank/DDBJ databases">
        <title>Novel sulfate-reducing endosymbionts in the free-living metamonad Anaeramoeba.</title>
        <authorList>
            <person name="Jerlstrom-Hultqvist J."/>
            <person name="Cepicka I."/>
            <person name="Gallot-Lavallee L."/>
            <person name="Salas-Leiva D."/>
            <person name="Curtis B.A."/>
            <person name="Zahonova K."/>
            <person name="Pipaliya S."/>
            <person name="Dacks J."/>
            <person name="Roger A.J."/>
        </authorList>
    </citation>
    <scope>NUCLEOTIDE SEQUENCE</scope>
    <source>
        <strain evidence="3">Schooner1</strain>
    </source>
</reference>
<evidence type="ECO:0000313" key="3">
    <source>
        <dbReference type="EMBL" id="KAJ6247299.1"/>
    </source>
</evidence>
<dbReference type="SUPFAM" id="SSF50985">
    <property type="entry name" value="RCC1/BLIP-II"/>
    <property type="match status" value="1"/>
</dbReference>
<dbReference type="PROSITE" id="PS50012">
    <property type="entry name" value="RCC1_3"/>
    <property type="match status" value="1"/>
</dbReference>
<dbReference type="CDD" id="cd18186">
    <property type="entry name" value="BTB_POZ_ZBTB_KLHL-like"/>
    <property type="match status" value="1"/>
</dbReference>
<sequence>MKPTYVLGSLEPVLTQGKKGSTPILNIPNQVKQIVGGSDSFLILDQKNILYYKSSTNKLKTFDLKKKIKKISTNYQSQIILAEDGSLYTLVMNNTMNVSTFKDKQFRSSEPTPITFFSKNNLKVRDIVGGCQTNFFILDTNDAYGVGYNQDGQLGIGIKTPISTPQKCFTNVKEIFMGPQGLSTFFITQDLKVYSCGRNSWGTLGLNTAEKVTRPQQLLDFDGADVKQITMTYQTSFLLTNDSELFSCGNVKHNGFGDNTTNYQKFTKIPFFENKKKNDNIPIKLIYSGPSHTVALFNDNVIYAWGTSDACEHGLFKMTNTPQKVKVPEITPNDSITISCSYHNTFIYPSSIDALRQDLEIFLKNKEFSDCLFGGIYEAHKLLVELRMGKSINEINEIIQNQNYTKKNIMDLLNWIYTDELLSEENNLNLINHFQILQPETKSIRDDLLKLYKDEDTKDFSILVAIDDDYNEDYNDDDNEIDEPEVEEIPVHKLILLIRSGLFRDMFKNIKKNTTSVKDYSHKTFESLEILIKFFYTETIELTADDDPELIISELEDAFDYYKLNKNSSINSLLNSLKKYTQSQLK</sequence>
<keyword evidence="4" id="KW-1185">Reference proteome</keyword>
<dbReference type="InterPro" id="IPR009091">
    <property type="entry name" value="RCC1/BLIP-II"/>
</dbReference>
<dbReference type="Pfam" id="PF00651">
    <property type="entry name" value="BTB"/>
    <property type="match status" value="1"/>
</dbReference>
<dbReference type="EMBL" id="JAOAOG010000127">
    <property type="protein sequence ID" value="KAJ6247299.1"/>
    <property type="molecule type" value="Genomic_DNA"/>
</dbReference>
<comment type="caution">
    <text evidence="3">The sequence shown here is derived from an EMBL/GenBank/DDBJ whole genome shotgun (WGS) entry which is preliminary data.</text>
</comment>
<evidence type="ECO:0000256" key="1">
    <source>
        <dbReference type="PROSITE-ProRule" id="PRU00235"/>
    </source>
</evidence>
<dbReference type="InterPro" id="IPR000210">
    <property type="entry name" value="BTB/POZ_dom"/>
</dbReference>
<dbReference type="InterPro" id="IPR000408">
    <property type="entry name" value="Reg_chr_condens"/>
</dbReference>
<protein>
    <submittedName>
        <fullName evidence="3">Secretion-regulating guanine nucleotide exchange factor</fullName>
    </submittedName>
</protein>
<dbReference type="PROSITE" id="PS50097">
    <property type="entry name" value="BTB"/>
    <property type="match status" value="1"/>
</dbReference>
<dbReference type="Gene3D" id="3.30.710.10">
    <property type="entry name" value="Potassium Channel Kv1.1, Chain A"/>
    <property type="match status" value="1"/>
</dbReference>
<dbReference type="SUPFAM" id="SSF54695">
    <property type="entry name" value="POZ domain"/>
    <property type="match status" value="1"/>
</dbReference>